<name>A0ABW3STA6_9BACT</name>
<dbReference type="Proteomes" id="UP001597094">
    <property type="component" value="Unassembled WGS sequence"/>
</dbReference>
<sequence>MTLRKNLQMMLTVTLLVLAVLSLHWQESFLSGNAEKSPLEQTEEPVASYVERKVVPNQPQHFKPLTEKRVNHKG</sequence>
<keyword evidence="2" id="KW-1185">Reference proteome</keyword>
<evidence type="ECO:0000313" key="1">
    <source>
        <dbReference type="EMBL" id="MFD1187815.1"/>
    </source>
</evidence>
<evidence type="ECO:0000313" key="2">
    <source>
        <dbReference type="Proteomes" id="UP001597094"/>
    </source>
</evidence>
<accession>A0ABW3STA6</accession>
<dbReference type="EMBL" id="JBHTLD010000177">
    <property type="protein sequence ID" value="MFD1187815.1"/>
    <property type="molecule type" value="Genomic_DNA"/>
</dbReference>
<organism evidence="1 2">
    <name type="scientific">Pontibacter rugosus</name>
    <dbReference type="NCBI Taxonomy" id="1745966"/>
    <lineage>
        <taxon>Bacteria</taxon>
        <taxon>Pseudomonadati</taxon>
        <taxon>Bacteroidota</taxon>
        <taxon>Cytophagia</taxon>
        <taxon>Cytophagales</taxon>
        <taxon>Hymenobacteraceae</taxon>
        <taxon>Pontibacter</taxon>
    </lineage>
</organism>
<dbReference type="RefSeq" id="WP_377530171.1">
    <property type="nucleotide sequence ID" value="NZ_JBHTLD010000177.1"/>
</dbReference>
<gene>
    <name evidence="1" type="ORF">ACFQ2O_16485</name>
</gene>
<reference evidence="2" key="1">
    <citation type="journal article" date="2019" name="Int. J. Syst. Evol. Microbiol.">
        <title>The Global Catalogue of Microorganisms (GCM) 10K type strain sequencing project: providing services to taxonomists for standard genome sequencing and annotation.</title>
        <authorList>
            <consortium name="The Broad Institute Genomics Platform"/>
            <consortium name="The Broad Institute Genome Sequencing Center for Infectious Disease"/>
            <person name="Wu L."/>
            <person name="Ma J."/>
        </authorList>
    </citation>
    <scope>NUCLEOTIDE SEQUENCE [LARGE SCALE GENOMIC DNA]</scope>
    <source>
        <strain evidence="2">JCM 31319</strain>
    </source>
</reference>
<proteinExistence type="predicted"/>
<comment type="caution">
    <text evidence="1">The sequence shown here is derived from an EMBL/GenBank/DDBJ whole genome shotgun (WGS) entry which is preliminary data.</text>
</comment>
<protein>
    <submittedName>
        <fullName evidence="1">Uncharacterized protein</fullName>
    </submittedName>
</protein>